<evidence type="ECO:0000256" key="6">
    <source>
        <dbReference type="ARBA" id="ARBA00023004"/>
    </source>
</evidence>
<dbReference type="EC" id="1.14.11.-" evidence="8"/>
<evidence type="ECO:0000313" key="8">
    <source>
        <dbReference type="EMBL" id="MEU1956404.1"/>
    </source>
</evidence>
<evidence type="ECO:0000259" key="7">
    <source>
        <dbReference type="PROSITE" id="PS51471"/>
    </source>
</evidence>
<dbReference type="SMART" id="SM00702">
    <property type="entry name" value="P4Hc"/>
    <property type="match status" value="1"/>
</dbReference>
<dbReference type="InterPro" id="IPR005123">
    <property type="entry name" value="Oxoglu/Fe-dep_dioxygenase_dom"/>
</dbReference>
<reference evidence="8 9" key="1">
    <citation type="submission" date="2024-06" db="EMBL/GenBank/DDBJ databases">
        <title>The Natural Products Discovery Center: Release of the First 8490 Sequenced Strains for Exploring Actinobacteria Biosynthetic Diversity.</title>
        <authorList>
            <person name="Kalkreuter E."/>
            <person name="Kautsar S.A."/>
            <person name="Yang D."/>
            <person name="Bader C.D."/>
            <person name="Teijaro C.N."/>
            <person name="Fluegel L."/>
            <person name="Davis C.M."/>
            <person name="Simpson J.R."/>
            <person name="Lauterbach L."/>
            <person name="Steele A.D."/>
            <person name="Gui C."/>
            <person name="Meng S."/>
            <person name="Li G."/>
            <person name="Viehrig K."/>
            <person name="Ye F."/>
            <person name="Su P."/>
            <person name="Kiefer A.F."/>
            <person name="Nichols A."/>
            <person name="Cepeda A.J."/>
            <person name="Yan W."/>
            <person name="Fan B."/>
            <person name="Jiang Y."/>
            <person name="Adhikari A."/>
            <person name="Zheng C.-J."/>
            <person name="Schuster L."/>
            <person name="Cowan T.M."/>
            <person name="Smanski M.J."/>
            <person name="Chevrette M.G."/>
            <person name="De Carvalho L.P.S."/>
            <person name="Shen B."/>
        </authorList>
    </citation>
    <scope>NUCLEOTIDE SEQUENCE [LARGE SCALE GENOMIC DNA]</scope>
    <source>
        <strain evidence="8 9">NPDC019708</strain>
    </source>
</reference>
<evidence type="ECO:0000256" key="2">
    <source>
        <dbReference type="ARBA" id="ARBA00022723"/>
    </source>
</evidence>
<dbReference type="Gene3D" id="2.60.120.620">
    <property type="entry name" value="q2cbj1_9rhob like domain"/>
    <property type="match status" value="1"/>
</dbReference>
<dbReference type="InterPro" id="IPR044862">
    <property type="entry name" value="Pro_4_hyd_alph_FE2OG_OXY"/>
</dbReference>
<keyword evidence="9" id="KW-1185">Reference proteome</keyword>
<evidence type="ECO:0000256" key="3">
    <source>
        <dbReference type="ARBA" id="ARBA00022896"/>
    </source>
</evidence>
<keyword evidence="5 8" id="KW-0560">Oxidoreductase</keyword>
<dbReference type="PANTHER" id="PTHR33099">
    <property type="entry name" value="FE2OG DIOXYGENASE DOMAIN-CONTAINING PROTEIN"/>
    <property type="match status" value="1"/>
</dbReference>
<evidence type="ECO:0000313" key="9">
    <source>
        <dbReference type="Proteomes" id="UP001550628"/>
    </source>
</evidence>
<sequence>MADKTLRVIGELMGSASSAGSFAARRTGSAENLRIEVDGVGPIRLPVTPAQARELCGVGRPARYGLREQTLLDANVRDTWEVPRDRVTIDERQWRETLLPMLDILRAELGLAPDCELSAELHSMLVYEPGQFFQRHQDSEKADGMIGTLVVTLPSTFTGGELVIEQQGTEVTDQGSPEELSFVAFYGDCEHEVLPVTDGFRITLTYNLVAKGRTGPDAAAFATHPSVALLAEQLRAYFTTPMEPFPGQPEKRPRHRLVYLLDHQYSQQGFGWNQLKGGDAARTGMMLAAAELAGCDTSLALAEVEDSYDEDYTSYMLIYRQRWERVEDGWKCVDSSEMDFDEDGEMVEPVPDDLESFPVRSSLPLVPGSEDLGELRESTIRLTWLIDRSGTAGEPAEPYVLDGELCSGESKSTLEPFASEIEGYMGNEGNTANFWYRRAAIIVRPRQ</sequence>
<protein>
    <submittedName>
        <fullName evidence="8">2OG-Fe(II) oxygenase</fullName>
        <ecNumber evidence="8">1.14.11.-</ecNumber>
    </submittedName>
</protein>
<feature type="domain" description="Fe2OG dioxygenase" evidence="7">
    <location>
        <begin position="118"/>
        <end position="210"/>
    </location>
</feature>
<keyword evidence="2" id="KW-0479">Metal-binding</keyword>
<dbReference type="GO" id="GO:0016491">
    <property type="term" value="F:oxidoreductase activity"/>
    <property type="evidence" value="ECO:0007669"/>
    <property type="project" value="UniProtKB-KW"/>
</dbReference>
<comment type="caution">
    <text evidence="8">The sequence shown here is derived from an EMBL/GenBank/DDBJ whole genome shotgun (WGS) entry which is preliminary data.</text>
</comment>
<accession>A0ABV2WZT4</accession>
<dbReference type="Pfam" id="PF13640">
    <property type="entry name" value="2OG-FeII_Oxy_3"/>
    <property type="match status" value="1"/>
</dbReference>
<evidence type="ECO:0000256" key="1">
    <source>
        <dbReference type="ARBA" id="ARBA00001961"/>
    </source>
</evidence>
<dbReference type="PANTHER" id="PTHR33099:SF7">
    <property type="entry name" value="MYND-TYPE DOMAIN-CONTAINING PROTEIN"/>
    <property type="match status" value="1"/>
</dbReference>
<organism evidence="8 9">
    <name type="scientific">Nocardia rhamnosiphila</name>
    <dbReference type="NCBI Taxonomy" id="426716"/>
    <lineage>
        <taxon>Bacteria</taxon>
        <taxon>Bacillati</taxon>
        <taxon>Actinomycetota</taxon>
        <taxon>Actinomycetes</taxon>
        <taxon>Mycobacteriales</taxon>
        <taxon>Nocardiaceae</taxon>
        <taxon>Nocardia</taxon>
    </lineage>
</organism>
<keyword evidence="4" id="KW-0223">Dioxygenase</keyword>
<evidence type="ECO:0000256" key="4">
    <source>
        <dbReference type="ARBA" id="ARBA00022964"/>
    </source>
</evidence>
<name>A0ABV2WZT4_9NOCA</name>
<dbReference type="InterPro" id="IPR006620">
    <property type="entry name" value="Pro_4_hyd_alph"/>
</dbReference>
<dbReference type="Proteomes" id="UP001550628">
    <property type="component" value="Unassembled WGS sequence"/>
</dbReference>
<dbReference type="EMBL" id="JBEYBF010000037">
    <property type="protein sequence ID" value="MEU1956404.1"/>
    <property type="molecule type" value="Genomic_DNA"/>
</dbReference>
<keyword evidence="6" id="KW-0408">Iron</keyword>
<keyword evidence="3" id="KW-0847">Vitamin C</keyword>
<comment type="cofactor">
    <cofactor evidence="1">
        <name>L-ascorbate</name>
        <dbReference type="ChEBI" id="CHEBI:38290"/>
    </cofactor>
</comment>
<evidence type="ECO:0000256" key="5">
    <source>
        <dbReference type="ARBA" id="ARBA00023002"/>
    </source>
</evidence>
<dbReference type="RefSeq" id="WP_356959617.1">
    <property type="nucleotide sequence ID" value="NZ_JBEYBD010000032.1"/>
</dbReference>
<gene>
    <name evidence="8" type="ORF">ABZ510_31725</name>
</gene>
<dbReference type="PROSITE" id="PS51471">
    <property type="entry name" value="FE2OG_OXY"/>
    <property type="match status" value="1"/>
</dbReference>
<proteinExistence type="predicted"/>